<proteinExistence type="inferred from homology"/>
<keyword evidence="6" id="KW-0814">Transposable element</keyword>
<dbReference type="EMBL" id="CABWKI010000012">
    <property type="protein sequence ID" value="VWQ35419.1"/>
    <property type="molecule type" value="Genomic_DNA"/>
</dbReference>
<comment type="similarity">
    <text evidence="2 6">Belongs to the transposase mutator family.</text>
</comment>
<dbReference type="PANTHER" id="PTHR33217:SF8">
    <property type="entry name" value="MUTATOR FAMILY TRANSPOSASE"/>
    <property type="match status" value="1"/>
</dbReference>
<dbReference type="GO" id="GO:0006313">
    <property type="term" value="P:DNA transposition"/>
    <property type="evidence" value="ECO:0007669"/>
    <property type="project" value="UniProtKB-UniRule"/>
</dbReference>
<dbReference type="AlphaFoldDB" id="A0ABD7VX75"/>
<dbReference type="GO" id="GO:0003677">
    <property type="term" value="F:DNA binding"/>
    <property type="evidence" value="ECO:0007669"/>
    <property type="project" value="UniProtKB-UniRule"/>
</dbReference>
<keyword evidence="4 6" id="KW-0238">DNA-binding</keyword>
<gene>
    <name evidence="7" type="ORF">BIFLH664_01113</name>
</gene>
<evidence type="ECO:0000256" key="1">
    <source>
        <dbReference type="ARBA" id="ARBA00002190"/>
    </source>
</evidence>
<reference evidence="7 8" key="1">
    <citation type="submission" date="2019-10" db="EMBL/GenBank/DDBJ databases">
        <authorList>
            <consortium name="Melissa Lawson"/>
            <person name="O'neill I."/>
        </authorList>
    </citation>
    <scope>NUCLEOTIDE SEQUENCE [LARGE SCALE GENOMIC DNA]</scope>
    <source>
        <strain evidence="7">LH_664</strain>
    </source>
</reference>
<sequence length="175" mass="20227">VQTCVVHPIRAANRFVADHDRKRVCAALRSVYRAPNGQAAQKALGEFAESEPGRRYPSVAATWKRSWDRFVPFLQFPPMLRRVVYTTNSIESPDYQSRKVSRNRSQFPNDQAVVKLFWLAICDIEDKRSLKRAKDGNKTRRKSEGRLIEGRMTTNWKQALAQLAAAYPERMEPYL</sequence>
<evidence type="ECO:0000256" key="4">
    <source>
        <dbReference type="ARBA" id="ARBA00023125"/>
    </source>
</evidence>
<evidence type="ECO:0000256" key="5">
    <source>
        <dbReference type="ARBA" id="ARBA00023172"/>
    </source>
</evidence>
<keyword evidence="5 6" id="KW-0233">DNA recombination</keyword>
<comment type="caution">
    <text evidence="7">The sequence shown here is derived from an EMBL/GenBank/DDBJ whole genome shotgun (WGS) entry which is preliminary data.</text>
</comment>
<dbReference type="Proteomes" id="UP000494179">
    <property type="component" value="Unassembled WGS sequence"/>
</dbReference>
<accession>A0ABD7VX75</accession>
<name>A0ABD7VX75_BIFLI</name>
<dbReference type="InterPro" id="IPR001207">
    <property type="entry name" value="Transposase_mutator"/>
</dbReference>
<evidence type="ECO:0000313" key="8">
    <source>
        <dbReference type="Proteomes" id="UP000494179"/>
    </source>
</evidence>
<dbReference type="Pfam" id="PF00872">
    <property type="entry name" value="Transposase_mut"/>
    <property type="match status" value="1"/>
</dbReference>
<organism evidence="7 8">
    <name type="scientific">Bifidobacterium longum subsp. infantis</name>
    <dbReference type="NCBI Taxonomy" id="1682"/>
    <lineage>
        <taxon>Bacteria</taxon>
        <taxon>Bacillati</taxon>
        <taxon>Actinomycetota</taxon>
        <taxon>Actinomycetes</taxon>
        <taxon>Bifidobacteriales</taxon>
        <taxon>Bifidobacteriaceae</taxon>
        <taxon>Bifidobacterium</taxon>
    </lineage>
</organism>
<evidence type="ECO:0000256" key="6">
    <source>
        <dbReference type="RuleBase" id="RU365089"/>
    </source>
</evidence>
<keyword evidence="3 6" id="KW-0815">Transposition</keyword>
<comment type="function">
    <text evidence="1 6">Required for the transposition of the insertion element.</text>
</comment>
<dbReference type="PANTHER" id="PTHR33217">
    <property type="entry name" value="TRANSPOSASE FOR INSERTION SEQUENCE ELEMENT IS1081"/>
    <property type="match status" value="1"/>
</dbReference>
<dbReference type="GO" id="GO:0004803">
    <property type="term" value="F:transposase activity"/>
    <property type="evidence" value="ECO:0007669"/>
    <property type="project" value="UniProtKB-UniRule"/>
</dbReference>
<evidence type="ECO:0000313" key="7">
    <source>
        <dbReference type="EMBL" id="VWQ35419.1"/>
    </source>
</evidence>
<protein>
    <recommendedName>
        <fullName evidence="6">Mutator family transposase</fullName>
    </recommendedName>
</protein>
<feature type="non-terminal residue" evidence="7">
    <location>
        <position position="1"/>
    </location>
</feature>
<evidence type="ECO:0000256" key="2">
    <source>
        <dbReference type="ARBA" id="ARBA00010961"/>
    </source>
</evidence>
<evidence type="ECO:0000256" key="3">
    <source>
        <dbReference type="ARBA" id="ARBA00022578"/>
    </source>
</evidence>